<keyword evidence="2" id="KW-0812">Transmembrane</keyword>
<dbReference type="InterPro" id="IPR029058">
    <property type="entry name" value="AB_hydrolase_fold"/>
</dbReference>
<organism evidence="4 5">
    <name type="scientific">Prorocentrum cordatum</name>
    <dbReference type="NCBI Taxonomy" id="2364126"/>
    <lineage>
        <taxon>Eukaryota</taxon>
        <taxon>Sar</taxon>
        <taxon>Alveolata</taxon>
        <taxon>Dinophyceae</taxon>
        <taxon>Prorocentrales</taxon>
        <taxon>Prorocentraceae</taxon>
        <taxon>Prorocentrum</taxon>
    </lineage>
</organism>
<dbReference type="Pfam" id="PF20434">
    <property type="entry name" value="BD-FAE"/>
    <property type="match status" value="1"/>
</dbReference>
<name>A0ABN9Y5W4_9DINO</name>
<evidence type="ECO:0000256" key="2">
    <source>
        <dbReference type="SAM" id="Phobius"/>
    </source>
</evidence>
<feature type="transmembrane region" description="Helical" evidence="2">
    <location>
        <begin position="163"/>
        <end position="186"/>
    </location>
</feature>
<dbReference type="SUPFAM" id="SSF53474">
    <property type="entry name" value="alpha/beta-Hydrolases"/>
    <property type="match status" value="1"/>
</dbReference>
<accession>A0ABN9Y5W4</accession>
<dbReference type="Gene3D" id="3.40.50.1820">
    <property type="entry name" value="alpha/beta hydrolase"/>
    <property type="match status" value="1"/>
</dbReference>
<keyword evidence="5" id="KW-1185">Reference proteome</keyword>
<evidence type="ECO:0000259" key="3">
    <source>
        <dbReference type="Pfam" id="PF20434"/>
    </source>
</evidence>
<comment type="caution">
    <text evidence="4">The sequence shown here is derived from an EMBL/GenBank/DDBJ whole genome shotgun (WGS) entry which is preliminary data.</text>
</comment>
<reference evidence="4" key="1">
    <citation type="submission" date="2023-10" db="EMBL/GenBank/DDBJ databases">
        <authorList>
            <person name="Chen Y."/>
            <person name="Shah S."/>
            <person name="Dougan E. K."/>
            <person name="Thang M."/>
            <person name="Chan C."/>
        </authorList>
    </citation>
    <scope>NUCLEOTIDE SEQUENCE [LARGE SCALE GENOMIC DNA]</scope>
</reference>
<keyword evidence="2" id="KW-0472">Membrane</keyword>
<dbReference type="InterPro" id="IPR049492">
    <property type="entry name" value="BD-FAE-like_dom"/>
</dbReference>
<gene>
    <name evidence="4" type="ORF">PCOR1329_LOCUS82782</name>
</gene>
<keyword evidence="2" id="KW-1133">Transmembrane helix</keyword>
<sequence length="519" mass="56193">MAGMGEAPVTGFGGYQPSVQIVGSPVAVEPAGLNSPVAAYHSTQLDPLSTPEECRCGVGNLQCGNNLCCCCFLCAVRCNRIPLILVLVFLGVIAVSHYSPIGGVSAASHALFGGICLLMVFVTYLPLATCCTVHLQCIAPKHSAEQGTEPSSRTTYLGSCNRFTMISHCLVCVFTLLITLPIMIMYPQIRDLNGGALENTFGTSSPPSPSRASFSFWEWLLMGTSISGPYGAPSGERRQEFIFKTGLPTVPPRDDCERPWATHLAMDVYFPEACMEASSCTSDTELAPIIFHIHCGGWTQGDKSEVCGGWSNLAYFLERGYAVVSMQYRLTCHGYNVMDIVSDLRDAYDYVWANAPNWHFDRTSVHLMGGSAGGHLSLLMGYALTSDNYSNGGDYSGIKSITNLYGVTDISGLDGFGCRDGGNTYDDLTAGCDEDGKRIASPVSYVSASSPPTLSIHGTSDISIPYGQAVLLKERLDAVGVPNYLMLMYSWEHVPERCYYGLPAQMFRYAFERLLAARK</sequence>
<feature type="transmembrane region" description="Helical" evidence="2">
    <location>
        <begin position="81"/>
        <end position="99"/>
    </location>
</feature>
<keyword evidence="1" id="KW-0378">Hydrolase</keyword>
<evidence type="ECO:0000313" key="4">
    <source>
        <dbReference type="EMBL" id="CAK0907946.1"/>
    </source>
</evidence>
<feature type="domain" description="BD-FAE-like" evidence="3">
    <location>
        <begin position="284"/>
        <end position="476"/>
    </location>
</feature>
<dbReference type="PANTHER" id="PTHR48081:SF13">
    <property type="entry name" value="ALPHA_BETA HYDROLASE"/>
    <property type="match status" value="1"/>
</dbReference>
<dbReference type="EMBL" id="CAUYUJ010021937">
    <property type="protein sequence ID" value="CAK0907946.1"/>
    <property type="molecule type" value="Genomic_DNA"/>
</dbReference>
<dbReference type="Proteomes" id="UP001189429">
    <property type="component" value="Unassembled WGS sequence"/>
</dbReference>
<dbReference type="PANTHER" id="PTHR48081">
    <property type="entry name" value="AB HYDROLASE SUPERFAMILY PROTEIN C4A8.06C"/>
    <property type="match status" value="1"/>
</dbReference>
<evidence type="ECO:0000256" key="1">
    <source>
        <dbReference type="ARBA" id="ARBA00022801"/>
    </source>
</evidence>
<dbReference type="InterPro" id="IPR050300">
    <property type="entry name" value="GDXG_lipolytic_enzyme"/>
</dbReference>
<evidence type="ECO:0000313" key="5">
    <source>
        <dbReference type="Proteomes" id="UP001189429"/>
    </source>
</evidence>
<feature type="transmembrane region" description="Helical" evidence="2">
    <location>
        <begin position="111"/>
        <end position="135"/>
    </location>
</feature>
<protein>
    <recommendedName>
        <fullName evidence="3">BD-FAE-like domain-containing protein</fullName>
    </recommendedName>
</protein>
<proteinExistence type="predicted"/>